<gene>
    <name evidence="4" type="ORF">SAMN05444394_0990</name>
</gene>
<name>A0A1N6DJE4_9BACT</name>
<organism evidence="4 5">
    <name type="scientific">Algoriphagus halophilus</name>
    <dbReference type="NCBI Taxonomy" id="226505"/>
    <lineage>
        <taxon>Bacteria</taxon>
        <taxon>Pseudomonadati</taxon>
        <taxon>Bacteroidota</taxon>
        <taxon>Cytophagia</taxon>
        <taxon>Cytophagales</taxon>
        <taxon>Cyclobacteriaceae</taxon>
        <taxon>Algoriphagus</taxon>
    </lineage>
</organism>
<dbReference type="Gene3D" id="3.10.350.10">
    <property type="entry name" value="LysM domain"/>
    <property type="match status" value="3"/>
</dbReference>
<dbReference type="Gene3D" id="2.40.40.10">
    <property type="entry name" value="RlpA-like domain"/>
    <property type="match status" value="1"/>
</dbReference>
<evidence type="ECO:0000256" key="2">
    <source>
        <dbReference type="SAM" id="SignalP"/>
    </source>
</evidence>
<feature type="compositionally biased region" description="Basic and acidic residues" evidence="1">
    <location>
        <begin position="181"/>
        <end position="202"/>
    </location>
</feature>
<feature type="signal peptide" evidence="2">
    <location>
        <begin position="1"/>
        <end position="24"/>
    </location>
</feature>
<dbReference type="SUPFAM" id="SSF54106">
    <property type="entry name" value="LysM domain"/>
    <property type="match status" value="3"/>
</dbReference>
<accession>A0A1N6DJE4</accession>
<protein>
    <submittedName>
        <fullName evidence="4">LysM domain-containing protein</fullName>
    </submittedName>
</protein>
<dbReference type="GO" id="GO:0008932">
    <property type="term" value="F:lytic endotransglycosylase activity"/>
    <property type="evidence" value="ECO:0007669"/>
    <property type="project" value="TreeGrafter"/>
</dbReference>
<keyword evidence="5" id="KW-1185">Reference proteome</keyword>
<feature type="domain" description="LysM" evidence="3">
    <location>
        <begin position="44"/>
        <end position="87"/>
    </location>
</feature>
<evidence type="ECO:0000313" key="5">
    <source>
        <dbReference type="Proteomes" id="UP000185221"/>
    </source>
</evidence>
<feature type="domain" description="LysM" evidence="3">
    <location>
        <begin position="228"/>
        <end position="271"/>
    </location>
</feature>
<dbReference type="RefSeq" id="WP_074223693.1">
    <property type="nucleotide sequence ID" value="NZ_FSRC01000001.1"/>
</dbReference>
<dbReference type="SMART" id="SM00257">
    <property type="entry name" value="LysM"/>
    <property type="match status" value="3"/>
</dbReference>
<feature type="chain" id="PRO_5012545828" evidence="2">
    <location>
        <begin position="25"/>
        <end position="396"/>
    </location>
</feature>
<dbReference type="InterPro" id="IPR036908">
    <property type="entry name" value="RlpA-like_sf"/>
</dbReference>
<dbReference type="STRING" id="226505.SAMN05444394_0990"/>
<dbReference type="InterPro" id="IPR018392">
    <property type="entry name" value="LysM"/>
</dbReference>
<dbReference type="AlphaFoldDB" id="A0A1N6DJE4"/>
<dbReference type="OrthoDB" id="2149800at2"/>
<feature type="region of interest" description="Disordered" evidence="1">
    <location>
        <begin position="177"/>
        <end position="202"/>
    </location>
</feature>
<evidence type="ECO:0000313" key="4">
    <source>
        <dbReference type="EMBL" id="SIN70793.1"/>
    </source>
</evidence>
<evidence type="ECO:0000256" key="1">
    <source>
        <dbReference type="SAM" id="MobiDB-lite"/>
    </source>
</evidence>
<reference evidence="5" key="1">
    <citation type="submission" date="2016-11" db="EMBL/GenBank/DDBJ databases">
        <authorList>
            <person name="Varghese N."/>
            <person name="Submissions S."/>
        </authorList>
    </citation>
    <scope>NUCLEOTIDE SEQUENCE [LARGE SCALE GENOMIC DNA]</scope>
    <source>
        <strain evidence="5">DSM 15292</strain>
    </source>
</reference>
<dbReference type="PANTHER" id="PTHR33734">
    <property type="entry name" value="LYSM DOMAIN-CONTAINING GPI-ANCHORED PROTEIN 2"/>
    <property type="match status" value="1"/>
</dbReference>
<proteinExistence type="predicted"/>
<dbReference type="Pfam" id="PF01476">
    <property type="entry name" value="LysM"/>
    <property type="match status" value="3"/>
</dbReference>
<dbReference type="PANTHER" id="PTHR33734:SF22">
    <property type="entry name" value="MEMBRANE-BOUND LYTIC MUREIN TRANSGLYCOSYLASE D"/>
    <property type="match status" value="1"/>
</dbReference>
<evidence type="ECO:0000259" key="3">
    <source>
        <dbReference type="PROSITE" id="PS51782"/>
    </source>
</evidence>
<dbReference type="PROSITE" id="PS51782">
    <property type="entry name" value="LYSM"/>
    <property type="match status" value="3"/>
</dbReference>
<dbReference type="Proteomes" id="UP000185221">
    <property type="component" value="Unassembled WGS sequence"/>
</dbReference>
<feature type="domain" description="LysM" evidence="3">
    <location>
        <begin position="100"/>
        <end position="143"/>
    </location>
</feature>
<dbReference type="InterPro" id="IPR036779">
    <property type="entry name" value="LysM_dom_sf"/>
</dbReference>
<dbReference type="CDD" id="cd00118">
    <property type="entry name" value="LysM"/>
    <property type="match status" value="3"/>
</dbReference>
<keyword evidence="2" id="KW-0732">Signal</keyword>
<dbReference type="EMBL" id="FSRC01000001">
    <property type="protein sequence ID" value="SIN70793.1"/>
    <property type="molecule type" value="Genomic_DNA"/>
</dbReference>
<sequence>MIFGSRFHVAIFSGFLMISSASLASEMTSIDSVGVERVGDKTYILHAVEPKETLFGISRRYAAPVSEIIESNAVLKQGLKIGQTIRVPFIAKSEIPDGASLHKVVPGETLFSISKKYGVTVSEVMQWNELKGNDLSVGQALIIKKPVAAAQPKVEPVVQESPKTEVAVVTTTNTTTSAPVKKMESEKPKVVEKEAEKPAPAPEKVELKEVAEKKAAENAVPIAPGEWVSHEVKSGETLFSIANQYQARVEDLITWNALTSNNVRVGQTLKVGRGEVGPSTVPIVGTPRVVSDADEMNIPANPDNASGGFKNIKETGQAELIEGTGGHKKYLVLHRTAPVGTIMRIKNEENDVTIFARVVGTLPETGDNSKLVIKLSQAAYDQLKAVNPRFPVEVMY</sequence>